<feature type="domain" description="Heterokaryon incompatibility" evidence="1">
    <location>
        <begin position="106"/>
        <end position="258"/>
    </location>
</feature>
<dbReference type="InterPro" id="IPR010730">
    <property type="entry name" value="HET"/>
</dbReference>
<dbReference type="PANTHER" id="PTHR33112:SF16">
    <property type="entry name" value="HETEROKARYON INCOMPATIBILITY DOMAIN-CONTAINING PROTEIN"/>
    <property type="match status" value="1"/>
</dbReference>
<feature type="non-terminal residue" evidence="2">
    <location>
        <position position="1"/>
    </location>
</feature>
<evidence type="ECO:0000313" key="3">
    <source>
        <dbReference type="Proteomes" id="UP000443090"/>
    </source>
</evidence>
<dbReference type="Proteomes" id="UP000443090">
    <property type="component" value="Unassembled WGS sequence"/>
</dbReference>
<keyword evidence="3" id="KW-1185">Reference proteome</keyword>
<evidence type="ECO:0000259" key="1">
    <source>
        <dbReference type="Pfam" id="PF06985"/>
    </source>
</evidence>
<sequence length="632" mass="71366">TKHLYAGDLDVRFREESLGNLRLKDLNDFVKFVPSSQNMEYNSNIGSPMNLDLGASWLHDCANYHEHCCHQPQLESILPYRVLDLGISEIPQNMFLSVGEDRVGSYATLSYCWGKPGSQRNYLTTEENLELRQKAVDESTFPKTFTDAIVVCRHLGIRFLWIDSLCIVQGSKSDWQTQSGRMGDIYSNASLTISAAVGEDSNAGLFVERDPRKTYPCPLNVQYPKEDGVIEKGEFLMCHDWYTPEPAYLDKRGWTFQENYLSPRTLRFSPTGISWTCASKSASEGLPMGLNPSNNKSDFDRHIKMDAARSCSDQITMRQRFYWWYHTMEIYSHRIFTHETDRLIALSGLVAKVQISGDEFLYGLWKSDLARGLAWRITAQNEEDATDASLTSSIPSWSWASRPGKIITYAENEMEGRVMDGSYSILSECGGGNSLPVTFFELLHENPTPPATYLAPSFKPLSLKLRGLIQTIIPAKSCLAYTTKGIRAYKSFLLFKCAFSAKTQMRNEFLAHAFYDEPVTKGDNLYCLPLKLLHSSERKDAKTNAREPYEKFSIDELASLQTSLLSIGGNTPPEMTWCAGPASCRRMEKHDSLSCLILKKVDAGVKYRRVGYLELSKGHLFDGVSPTTLEII</sequence>
<protein>
    <recommendedName>
        <fullName evidence="1">Heterokaryon incompatibility domain-containing protein</fullName>
    </recommendedName>
</protein>
<evidence type="ECO:0000313" key="2">
    <source>
        <dbReference type="EMBL" id="TVY34737.1"/>
    </source>
</evidence>
<gene>
    <name evidence="2" type="ORF">LOCC1_G007171</name>
</gene>
<dbReference type="AlphaFoldDB" id="A0A8H8RHU2"/>
<proteinExistence type="predicted"/>
<accession>A0A8H8RHU2</accession>
<comment type="caution">
    <text evidence="2">The sequence shown here is derived from an EMBL/GenBank/DDBJ whole genome shotgun (WGS) entry which is preliminary data.</text>
</comment>
<dbReference type="PANTHER" id="PTHR33112">
    <property type="entry name" value="DOMAIN PROTEIN, PUTATIVE-RELATED"/>
    <property type="match status" value="1"/>
</dbReference>
<feature type="non-terminal residue" evidence="2">
    <location>
        <position position="632"/>
    </location>
</feature>
<name>A0A8H8RHU2_9HELO</name>
<dbReference type="Pfam" id="PF06985">
    <property type="entry name" value="HET"/>
    <property type="match status" value="1"/>
</dbReference>
<organism evidence="2 3">
    <name type="scientific">Lachnellula occidentalis</name>
    <dbReference type="NCBI Taxonomy" id="215460"/>
    <lineage>
        <taxon>Eukaryota</taxon>
        <taxon>Fungi</taxon>
        <taxon>Dikarya</taxon>
        <taxon>Ascomycota</taxon>
        <taxon>Pezizomycotina</taxon>
        <taxon>Leotiomycetes</taxon>
        <taxon>Helotiales</taxon>
        <taxon>Lachnaceae</taxon>
        <taxon>Lachnellula</taxon>
    </lineage>
</organism>
<dbReference type="OrthoDB" id="3522278at2759"/>
<reference evidence="2 3" key="1">
    <citation type="submission" date="2018-05" db="EMBL/GenBank/DDBJ databases">
        <title>Genome sequencing and assembly of the regulated plant pathogen Lachnellula willkommii and related sister species for the development of diagnostic species identification markers.</title>
        <authorList>
            <person name="Giroux E."/>
            <person name="Bilodeau G."/>
        </authorList>
    </citation>
    <scope>NUCLEOTIDE SEQUENCE [LARGE SCALE GENOMIC DNA]</scope>
    <source>
        <strain evidence="2 3">CBS 160.35</strain>
    </source>
</reference>
<dbReference type="EMBL" id="QGMI01001098">
    <property type="protein sequence ID" value="TVY34737.1"/>
    <property type="molecule type" value="Genomic_DNA"/>
</dbReference>